<dbReference type="Proteomes" id="UP000023152">
    <property type="component" value="Unassembled WGS sequence"/>
</dbReference>
<dbReference type="CDD" id="cd06222">
    <property type="entry name" value="RNase_H_like"/>
    <property type="match status" value="1"/>
</dbReference>
<dbReference type="GO" id="GO:0004523">
    <property type="term" value="F:RNA-DNA hybrid ribonuclease activity"/>
    <property type="evidence" value="ECO:0007669"/>
    <property type="project" value="InterPro"/>
</dbReference>
<keyword evidence="3" id="KW-1185">Reference proteome</keyword>
<dbReference type="SUPFAM" id="SSF53098">
    <property type="entry name" value="Ribonuclease H-like"/>
    <property type="match status" value="1"/>
</dbReference>
<comment type="caution">
    <text evidence="2">The sequence shown here is derived from an EMBL/GenBank/DDBJ whole genome shotgun (WGS) entry which is preliminary data.</text>
</comment>
<organism evidence="2 3">
    <name type="scientific">Reticulomyxa filosa</name>
    <dbReference type="NCBI Taxonomy" id="46433"/>
    <lineage>
        <taxon>Eukaryota</taxon>
        <taxon>Sar</taxon>
        <taxon>Rhizaria</taxon>
        <taxon>Retaria</taxon>
        <taxon>Foraminifera</taxon>
        <taxon>Monothalamids</taxon>
        <taxon>Reticulomyxidae</taxon>
        <taxon>Reticulomyxa</taxon>
    </lineage>
</organism>
<reference evidence="2 3" key="1">
    <citation type="journal article" date="2013" name="Curr. Biol.">
        <title>The Genome of the Foraminiferan Reticulomyxa filosa.</title>
        <authorList>
            <person name="Glockner G."/>
            <person name="Hulsmann N."/>
            <person name="Schleicher M."/>
            <person name="Noegel A.A."/>
            <person name="Eichinger L."/>
            <person name="Gallinger C."/>
            <person name="Pawlowski J."/>
            <person name="Sierra R."/>
            <person name="Euteneuer U."/>
            <person name="Pillet L."/>
            <person name="Moustafa A."/>
            <person name="Platzer M."/>
            <person name="Groth M."/>
            <person name="Szafranski K."/>
            <person name="Schliwa M."/>
        </authorList>
    </citation>
    <scope>NUCLEOTIDE SEQUENCE [LARGE SCALE GENOMIC DNA]</scope>
</reference>
<dbReference type="InterPro" id="IPR012337">
    <property type="entry name" value="RNaseH-like_sf"/>
</dbReference>
<feature type="domain" description="RNase H type-1" evidence="1">
    <location>
        <begin position="24"/>
        <end position="112"/>
    </location>
</feature>
<dbReference type="PROSITE" id="PS50879">
    <property type="entry name" value="RNASE_H_1"/>
    <property type="match status" value="1"/>
</dbReference>
<dbReference type="Pfam" id="PF00075">
    <property type="entry name" value="RNase_H"/>
    <property type="match status" value="1"/>
</dbReference>
<gene>
    <name evidence="2" type="ORF">RFI_26801</name>
</gene>
<sequence>MQIAMIPFAIFNEPTSDETLLSLDFDCNVIFCDGSTFPNPAIGGAGPVIHDPCLPQLLELEYPINGITTNIGSDIEAMRFALEYVINHYKSHCERVIILTDCKFVVNSIFNK</sequence>
<evidence type="ECO:0000313" key="2">
    <source>
        <dbReference type="EMBL" id="ETO10577.1"/>
    </source>
</evidence>
<dbReference type="InterPro" id="IPR002156">
    <property type="entry name" value="RNaseH_domain"/>
</dbReference>
<dbReference type="InterPro" id="IPR036397">
    <property type="entry name" value="RNaseH_sf"/>
</dbReference>
<dbReference type="InterPro" id="IPR044730">
    <property type="entry name" value="RNase_H-like_dom_plant"/>
</dbReference>
<dbReference type="Gene3D" id="3.30.420.10">
    <property type="entry name" value="Ribonuclease H-like superfamily/Ribonuclease H"/>
    <property type="match status" value="1"/>
</dbReference>
<name>X6MAT2_RETFI</name>
<proteinExistence type="predicted"/>
<protein>
    <recommendedName>
        <fullName evidence="1">RNase H type-1 domain-containing protein</fullName>
    </recommendedName>
</protein>
<accession>X6MAT2</accession>
<evidence type="ECO:0000259" key="1">
    <source>
        <dbReference type="PROSITE" id="PS50879"/>
    </source>
</evidence>
<dbReference type="AlphaFoldDB" id="X6MAT2"/>
<dbReference type="GO" id="GO:0003676">
    <property type="term" value="F:nucleic acid binding"/>
    <property type="evidence" value="ECO:0007669"/>
    <property type="project" value="InterPro"/>
</dbReference>
<evidence type="ECO:0000313" key="3">
    <source>
        <dbReference type="Proteomes" id="UP000023152"/>
    </source>
</evidence>
<dbReference type="EMBL" id="ASPP01023381">
    <property type="protein sequence ID" value="ETO10577.1"/>
    <property type="molecule type" value="Genomic_DNA"/>
</dbReference>